<dbReference type="STRING" id="268505.A0A2A9PNP6"/>
<feature type="compositionally biased region" description="Polar residues" evidence="1">
    <location>
        <begin position="113"/>
        <end position="127"/>
    </location>
</feature>
<evidence type="ECO:0000313" key="4">
    <source>
        <dbReference type="Proteomes" id="UP000037136"/>
    </source>
</evidence>
<dbReference type="Proteomes" id="UP000037136">
    <property type="component" value="Unassembled WGS sequence"/>
</dbReference>
<sequence>MARHEVSSPAAKPWARDIERCPSRPQRSETRHQLYSSSSGPATAGWAKGGSSRSAGFSSDPIGSVLRHAQRSSTNVGLATTHHQVKNPPDSSSKPTPSFPPAKPVEKIDFSGPQHSVKNTPDSSSKPTPRFPPAKPVEKIDFSGPQHSVFPVSDPEPPPRVHKVHIIGEDEKAKFMAHALCDIYDSVELLGWRRHVPTKYRNISTGRRQTRQPTLLQRNTVPKRVYAPSDSSHIDLLVVTGPGVHAATALDSVKHRINEKSTVCLMSEGLGVLEDAT</sequence>
<accession>A0A2A9PNP6</accession>
<reference evidence="3 4" key="2">
    <citation type="journal article" date="2017" name="Sci. Rep.">
        <title>Ant-infecting Ophiocordyceps genomes reveal a high diversity of potential behavioral manipulation genes and a possible major role for enterotoxins.</title>
        <authorList>
            <person name="de Bekker C."/>
            <person name="Ohm R.A."/>
            <person name="Evans H.C."/>
            <person name="Brachmann A."/>
            <person name="Hughes D.P."/>
        </authorList>
    </citation>
    <scope>NUCLEOTIDE SEQUENCE [LARGE SCALE GENOMIC DNA]</scope>
    <source>
        <strain evidence="3 4">SC16a</strain>
    </source>
</reference>
<dbReference type="Pfam" id="PF02558">
    <property type="entry name" value="ApbA"/>
    <property type="match status" value="1"/>
</dbReference>
<protein>
    <recommendedName>
        <fullName evidence="2">Ketopantoate reductase N-terminal domain-containing protein</fullName>
    </recommendedName>
</protein>
<reference evidence="3 4" key="1">
    <citation type="journal article" date="2015" name="BMC Genomics">
        <title>Gene expression during zombie ant biting behavior reflects the complexity underlying fungal parasitic behavioral manipulation.</title>
        <authorList>
            <person name="de Bekker C."/>
            <person name="Ohm R.A."/>
            <person name="Loreto R.G."/>
            <person name="Sebastian A."/>
            <person name="Albert I."/>
            <person name="Merrow M."/>
            <person name="Brachmann A."/>
            <person name="Hughes D.P."/>
        </authorList>
    </citation>
    <scope>NUCLEOTIDE SEQUENCE [LARGE SCALE GENOMIC DNA]</scope>
    <source>
        <strain evidence="3 4">SC16a</strain>
    </source>
</reference>
<gene>
    <name evidence="3" type="ORF">XA68_13246</name>
</gene>
<dbReference type="OrthoDB" id="73846at2759"/>
<name>A0A2A9PNP6_OPHUN</name>
<dbReference type="AlphaFoldDB" id="A0A2A9PNP6"/>
<proteinExistence type="predicted"/>
<organism evidence="3 4">
    <name type="scientific">Ophiocordyceps unilateralis</name>
    <name type="common">Zombie-ant fungus</name>
    <name type="synonym">Torrubia unilateralis</name>
    <dbReference type="NCBI Taxonomy" id="268505"/>
    <lineage>
        <taxon>Eukaryota</taxon>
        <taxon>Fungi</taxon>
        <taxon>Dikarya</taxon>
        <taxon>Ascomycota</taxon>
        <taxon>Pezizomycotina</taxon>
        <taxon>Sordariomycetes</taxon>
        <taxon>Hypocreomycetidae</taxon>
        <taxon>Hypocreales</taxon>
        <taxon>Ophiocordycipitaceae</taxon>
        <taxon>Ophiocordyceps</taxon>
    </lineage>
</organism>
<dbReference type="InterPro" id="IPR013332">
    <property type="entry name" value="KPR_N"/>
</dbReference>
<comment type="caution">
    <text evidence="3">The sequence shown here is derived from an EMBL/GenBank/DDBJ whole genome shotgun (WGS) entry which is preliminary data.</text>
</comment>
<evidence type="ECO:0000259" key="2">
    <source>
        <dbReference type="Pfam" id="PF02558"/>
    </source>
</evidence>
<dbReference type="EMBL" id="LAZP02000026">
    <property type="protein sequence ID" value="PFH62507.1"/>
    <property type="molecule type" value="Genomic_DNA"/>
</dbReference>
<feature type="compositionally biased region" description="Basic and acidic residues" evidence="1">
    <location>
        <begin position="14"/>
        <end position="32"/>
    </location>
</feature>
<evidence type="ECO:0000256" key="1">
    <source>
        <dbReference type="SAM" id="MobiDB-lite"/>
    </source>
</evidence>
<feature type="region of interest" description="Disordered" evidence="1">
    <location>
        <begin position="1"/>
        <end position="158"/>
    </location>
</feature>
<feature type="compositionally biased region" description="Polar residues" evidence="1">
    <location>
        <begin position="71"/>
        <end position="82"/>
    </location>
</feature>
<keyword evidence="4" id="KW-1185">Reference proteome</keyword>
<evidence type="ECO:0000313" key="3">
    <source>
        <dbReference type="EMBL" id="PFH62507.1"/>
    </source>
</evidence>
<feature type="domain" description="Ketopantoate reductase N-terminal" evidence="2">
    <location>
        <begin position="217"/>
        <end position="275"/>
    </location>
</feature>